<feature type="transmembrane region" description="Helical" evidence="1">
    <location>
        <begin position="12"/>
        <end position="33"/>
    </location>
</feature>
<keyword evidence="1" id="KW-0812">Transmembrane</keyword>
<dbReference type="RefSeq" id="WP_194019936.1">
    <property type="nucleotide sequence ID" value="NZ_JADEVV010000027.1"/>
</dbReference>
<proteinExistence type="predicted"/>
<sequence length="65" mass="7015">MFASTNYTSTAIRNYTIAAVTVLTLSMAIGELFNNPNRIATQNTIDNYSSYIGAGLVSYAQSSLK</sequence>
<name>A0ABR9VTU2_9SYNC</name>
<keyword evidence="1" id="KW-0472">Membrane</keyword>
<evidence type="ECO:0000256" key="1">
    <source>
        <dbReference type="SAM" id="Phobius"/>
    </source>
</evidence>
<dbReference type="EMBL" id="JADEVV010000027">
    <property type="protein sequence ID" value="MBE9254313.1"/>
    <property type="molecule type" value="Genomic_DNA"/>
</dbReference>
<protein>
    <submittedName>
        <fullName evidence="2">Uncharacterized protein</fullName>
    </submittedName>
</protein>
<gene>
    <name evidence="2" type="ORF">IQ217_10755</name>
</gene>
<evidence type="ECO:0000313" key="3">
    <source>
        <dbReference type="Proteomes" id="UP000658720"/>
    </source>
</evidence>
<organism evidence="2 3">
    <name type="scientific">Synechocystis salina LEGE 00031</name>
    <dbReference type="NCBI Taxonomy" id="1828736"/>
    <lineage>
        <taxon>Bacteria</taxon>
        <taxon>Bacillati</taxon>
        <taxon>Cyanobacteriota</taxon>
        <taxon>Cyanophyceae</taxon>
        <taxon>Synechococcales</taxon>
        <taxon>Merismopediaceae</taxon>
        <taxon>Synechocystis</taxon>
    </lineage>
</organism>
<keyword evidence="1" id="KW-1133">Transmembrane helix</keyword>
<keyword evidence="3" id="KW-1185">Reference proteome</keyword>
<evidence type="ECO:0000313" key="2">
    <source>
        <dbReference type="EMBL" id="MBE9254313.1"/>
    </source>
</evidence>
<accession>A0ABR9VTU2</accession>
<dbReference type="Proteomes" id="UP000658720">
    <property type="component" value="Unassembled WGS sequence"/>
</dbReference>
<comment type="caution">
    <text evidence="2">The sequence shown here is derived from an EMBL/GenBank/DDBJ whole genome shotgun (WGS) entry which is preliminary data.</text>
</comment>
<reference evidence="2 3" key="1">
    <citation type="submission" date="2020-10" db="EMBL/GenBank/DDBJ databases">
        <authorList>
            <person name="Castelo-Branco R."/>
            <person name="Eusebio N."/>
            <person name="Adriana R."/>
            <person name="Vieira A."/>
            <person name="Brugerolle De Fraissinette N."/>
            <person name="Rezende De Castro R."/>
            <person name="Schneider M.P."/>
            <person name="Vasconcelos V."/>
            <person name="Leao P.N."/>
        </authorList>
    </citation>
    <scope>NUCLEOTIDE SEQUENCE [LARGE SCALE GENOMIC DNA]</scope>
    <source>
        <strain evidence="2 3">LEGE 00031</strain>
    </source>
</reference>